<evidence type="ECO:0000313" key="12">
    <source>
        <dbReference type="EMBL" id="PFG28397.1"/>
    </source>
</evidence>
<evidence type="ECO:0000259" key="9">
    <source>
        <dbReference type="Pfam" id="PF01225"/>
    </source>
</evidence>
<dbReference type="UniPathway" id="UPA00219"/>
<gene>
    <name evidence="7" type="primary">murE</name>
    <name evidence="12" type="ORF">ATK06_1508</name>
</gene>
<feature type="binding site" evidence="7">
    <location>
        <position position="401"/>
    </location>
    <ligand>
        <name>meso-2,6-diaminopimelate</name>
        <dbReference type="ChEBI" id="CHEBI:57791"/>
    </ligand>
</feature>
<dbReference type="GO" id="GO:0005737">
    <property type="term" value="C:cytoplasm"/>
    <property type="evidence" value="ECO:0007669"/>
    <property type="project" value="UniProtKB-SubCell"/>
</dbReference>
<comment type="caution">
    <text evidence="7">Lacks conserved residue(s) required for the propagation of feature annotation.</text>
</comment>
<dbReference type="HAMAP" id="MF_00208">
    <property type="entry name" value="MurE"/>
    <property type="match status" value="1"/>
</dbReference>
<dbReference type="EC" id="6.3.2.13" evidence="7"/>
<feature type="binding site" evidence="7">
    <location>
        <begin position="425"/>
        <end position="428"/>
    </location>
    <ligand>
        <name>meso-2,6-diaminopimelate</name>
        <dbReference type="ChEBI" id="CHEBI:57791"/>
    </ligand>
</feature>
<evidence type="ECO:0000256" key="4">
    <source>
        <dbReference type="ARBA" id="ARBA00022984"/>
    </source>
</evidence>
<comment type="catalytic activity">
    <reaction evidence="7">
        <text>UDP-N-acetyl-alpha-D-muramoyl-L-alanyl-D-glutamate + meso-2,6-diaminopimelate + ATP = UDP-N-acetyl-alpha-D-muramoyl-L-alanyl-gamma-D-glutamyl-meso-2,6-diaminopimelate + ADP + phosphate + H(+)</text>
        <dbReference type="Rhea" id="RHEA:23676"/>
        <dbReference type="ChEBI" id="CHEBI:15378"/>
        <dbReference type="ChEBI" id="CHEBI:30616"/>
        <dbReference type="ChEBI" id="CHEBI:43474"/>
        <dbReference type="ChEBI" id="CHEBI:57791"/>
        <dbReference type="ChEBI" id="CHEBI:83900"/>
        <dbReference type="ChEBI" id="CHEBI:83905"/>
        <dbReference type="ChEBI" id="CHEBI:456216"/>
        <dbReference type="EC" id="6.3.2.13"/>
    </reaction>
</comment>
<keyword evidence="7" id="KW-0963">Cytoplasm</keyword>
<feature type="binding site" evidence="7">
    <location>
        <begin position="170"/>
        <end position="171"/>
    </location>
    <ligand>
        <name>UDP-N-acetyl-alpha-D-muramoyl-L-alanyl-D-glutamate</name>
        <dbReference type="ChEBI" id="CHEBI:83900"/>
    </ligand>
</feature>
<dbReference type="AlphaFoldDB" id="A0A2A9DNS6"/>
<feature type="domain" description="Mur ligase C-terminal" evidence="10">
    <location>
        <begin position="352"/>
        <end position="481"/>
    </location>
</feature>
<accession>A0A2A9DNS6</accession>
<keyword evidence="7" id="KW-0547">Nucleotide-binding</keyword>
<evidence type="ECO:0000256" key="2">
    <source>
        <dbReference type="ARBA" id="ARBA00022618"/>
    </source>
</evidence>
<dbReference type="STRING" id="1724.GCA_001044175_01201"/>
<evidence type="ECO:0000256" key="5">
    <source>
        <dbReference type="ARBA" id="ARBA00023306"/>
    </source>
</evidence>
<evidence type="ECO:0000256" key="7">
    <source>
        <dbReference type="HAMAP-Rule" id="MF_00208"/>
    </source>
</evidence>
<dbReference type="GO" id="GO:0005524">
    <property type="term" value="F:ATP binding"/>
    <property type="evidence" value="ECO:0007669"/>
    <property type="project" value="UniProtKB-UniRule"/>
</dbReference>
<dbReference type="GO" id="GO:0008360">
    <property type="term" value="P:regulation of cell shape"/>
    <property type="evidence" value="ECO:0007669"/>
    <property type="project" value="UniProtKB-KW"/>
</dbReference>
<evidence type="ECO:0000256" key="8">
    <source>
        <dbReference type="RuleBase" id="RU004135"/>
    </source>
</evidence>
<sequence length="522" mass="54308">MTPAESSASSSVTLHDVAHAVSAEVRSIQSAEELARLRISGISLDSSTVGDGEIFAALPGTKTHGAKFAAETQAAAVLTDDAGAQLLAEAAEQRPVLVVPDIRDVLGTASTLIYGDPTKDLTVIGITGTSGKTTTSYLVETGLMATGAKVGLIGTTGTRIDGTPVPTSLTTPEAPTLQHLFADMRDQGVTHVVMEVSSHALSLGRVQGTHFAVGAFTNLSQDHLDFHPTMDDYFAAKALLFDPASTVAAEKAVVCVDDSWGEKMAAFNPDTWTVATHGQPGDVTASRTQVAVTGEQDFTVSLPHADGHHCVHLPLPGRFNVANAAVAIAIADRIDVDVAAFVAGIAEVAVPGRMQRIDEGQDFIAVVDYAHKPAAIAEVLDTLRSQVAGRVGIIIGAGGNRDHSKRPLMGEAAAQRADLVIVTDDNPRDEVPADIRKDVLAGAHSAGTSAEIREYDGRGAAIEALAAWAQPGDAIIVAGKGHETGQLVAGTVHPFDDRESLRAALQRRLGHGTENTANDNQA</sequence>
<dbReference type="InterPro" id="IPR036615">
    <property type="entry name" value="Mur_ligase_C_dom_sf"/>
</dbReference>
<dbReference type="Pfam" id="PF02875">
    <property type="entry name" value="Mur_ligase_C"/>
    <property type="match status" value="1"/>
</dbReference>
<comment type="PTM">
    <text evidence="7">Carboxylation is probably crucial for Mg(2+) binding and, consequently, for the gamma-phosphate positioning of ATP.</text>
</comment>
<keyword evidence="13" id="KW-1185">Reference proteome</keyword>
<dbReference type="EMBL" id="PDJF01000001">
    <property type="protein sequence ID" value="PFG28397.1"/>
    <property type="molecule type" value="Genomic_DNA"/>
</dbReference>
<dbReference type="InterPro" id="IPR036565">
    <property type="entry name" value="Mur-like_cat_sf"/>
</dbReference>
<dbReference type="PANTHER" id="PTHR23135:SF4">
    <property type="entry name" value="UDP-N-ACETYLMURAMOYL-L-ALANYL-D-GLUTAMATE--2,6-DIAMINOPIMELATE LIGASE MURE HOMOLOG, CHLOROPLASTIC"/>
    <property type="match status" value="1"/>
</dbReference>
<feature type="binding site" evidence="7">
    <location>
        <position position="197"/>
    </location>
    <ligand>
        <name>UDP-N-acetyl-alpha-D-muramoyl-L-alanyl-D-glutamate</name>
        <dbReference type="ChEBI" id="CHEBI:83900"/>
    </ligand>
</feature>
<dbReference type="Gene3D" id="3.40.1390.10">
    <property type="entry name" value="MurE/MurF, N-terminal domain"/>
    <property type="match status" value="1"/>
</dbReference>
<dbReference type="NCBIfam" id="NF001124">
    <property type="entry name" value="PRK00139.1-2"/>
    <property type="match status" value="1"/>
</dbReference>
<dbReference type="InterPro" id="IPR035911">
    <property type="entry name" value="MurE/MurF_N"/>
</dbReference>
<feature type="short sequence motif" description="Meso-diaminopimelate recognition motif" evidence="7">
    <location>
        <begin position="425"/>
        <end position="428"/>
    </location>
</feature>
<feature type="binding site" evidence="7">
    <location>
        <position position="479"/>
    </location>
    <ligand>
        <name>meso-2,6-diaminopimelate</name>
        <dbReference type="ChEBI" id="CHEBI:57791"/>
    </ligand>
</feature>
<name>A0A2A9DNS6_9CORY</name>
<feature type="modified residue" description="N6-carboxylysine" evidence="7">
    <location>
        <position position="237"/>
    </location>
</feature>
<feature type="binding site" evidence="7">
    <location>
        <position position="46"/>
    </location>
    <ligand>
        <name>UDP-N-acetyl-alpha-D-muramoyl-L-alanyl-D-glutamate</name>
        <dbReference type="ChEBI" id="CHEBI:83900"/>
    </ligand>
</feature>
<keyword evidence="7 12" id="KW-0436">Ligase</keyword>
<dbReference type="InterPro" id="IPR004101">
    <property type="entry name" value="Mur_ligase_C"/>
</dbReference>
<comment type="pathway">
    <text evidence="7 8">Cell wall biogenesis; peptidoglycan biosynthesis.</text>
</comment>
<dbReference type="GO" id="GO:0051301">
    <property type="term" value="P:cell division"/>
    <property type="evidence" value="ECO:0007669"/>
    <property type="project" value="UniProtKB-KW"/>
</dbReference>
<dbReference type="OrthoDB" id="9800958at2"/>
<dbReference type="GO" id="GO:0009252">
    <property type="term" value="P:peptidoglycan biosynthetic process"/>
    <property type="evidence" value="ECO:0007669"/>
    <property type="project" value="UniProtKB-UniRule"/>
</dbReference>
<evidence type="ECO:0000313" key="13">
    <source>
        <dbReference type="Proteomes" id="UP000221653"/>
    </source>
</evidence>
<reference evidence="12 13" key="1">
    <citation type="submission" date="2017-10" db="EMBL/GenBank/DDBJ databases">
        <title>Sequencing the genomes of 1000 actinobacteria strains.</title>
        <authorList>
            <person name="Klenk H.-P."/>
        </authorList>
    </citation>
    <scope>NUCLEOTIDE SEQUENCE [LARGE SCALE GENOMIC DNA]</scope>
    <source>
        <strain evidence="12 13">DSM 20688</strain>
    </source>
</reference>
<evidence type="ECO:0000256" key="6">
    <source>
        <dbReference type="ARBA" id="ARBA00023316"/>
    </source>
</evidence>
<dbReference type="SUPFAM" id="SSF63418">
    <property type="entry name" value="MurE/MurF N-terminal domain"/>
    <property type="match status" value="1"/>
</dbReference>
<evidence type="ECO:0000256" key="3">
    <source>
        <dbReference type="ARBA" id="ARBA00022960"/>
    </source>
</evidence>
<dbReference type="InterPro" id="IPR000713">
    <property type="entry name" value="Mur_ligase_N"/>
</dbReference>
<comment type="caution">
    <text evidence="12">The sequence shown here is derived from an EMBL/GenBank/DDBJ whole genome shotgun (WGS) entry which is preliminary data.</text>
</comment>
<evidence type="ECO:0000256" key="1">
    <source>
        <dbReference type="ARBA" id="ARBA00005898"/>
    </source>
</evidence>
<dbReference type="NCBIfam" id="TIGR01085">
    <property type="entry name" value="murE"/>
    <property type="match status" value="1"/>
</dbReference>
<feature type="binding site" evidence="7">
    <location>
        <position position="44"/>
    </location>
    <ligand>
        <name>UDP-N-acetyl-alpha-D-muramoyl-L-alanyl-D-glutamate</name>
        <dbReference type="ChEBI" id="CHEBI:83900"/>
    </ligand>
</feature>
<dbReference type="GO" id="GO:0008765">
    <property type="term" value="F:UDP-N-acetylmuramoylalanyl-D-glutamate-2,6-diaminopimelate ligase activity"/>
    <property type="evidence" value="ECO:0007669"/>
    <property type="project" value="UniProtKB-UniRule"/>
</dbReference>
<dbReference type="GO" id="GO:0000287">
    <property type="term" value="F:magnesium ion binding"/>
    <property type="evidence" value="ECO:0007669"/>
    <property type="project" value="UniProtKB-UniRule"/>
</dbReference>
<feature type="binding site" evidence="7">
    <location>
        <position position="483"/>
    </location>
    <ligand>
        <name>meso-2,6-diaminopimelate</name>
        <dbReference type="ChEBI" id="CHEBI:57791"/>
    </ligand>
</feature>
<keyword evidence="5 7" id="KW-0131">Cell cycle</keyword>
<dbReference type="Proteomes" id="UP000221653">
    <property type="component" value="Unassembled WGS sequence"/>
</dbReference>
<dbReference type="SUPFAM" id="SSF53623">
    <property type="entry name" value="MurD-like peptide ligases, catalytic domain"/>
    <property type="match status" value="1"/>
</dbReference>
<dbReference type="InterPro" id="IPR005761">
    <property type="entry name" value="UDP-N-AcMur-Glu-dNH2Pim_ligase"/>
</dbReference>
<feature type="domain" description="Mur ligase central" evidence="11">
    <location>
        <begin position="126"/>
        <end position="331"/>
    </location>
</feature>
<protein>
    <recommendedName>
        <fullName evidence="7">UDP-N-acetylmuramoyl-L-alanyl-D-glutamate--2,6-diaminopimelate ligase</fullName>
        <ecNumber evidence="7">6.3.2.13</ecNumber>
    </recommendedName>
    <alternativeName>
        <fullName evidence="7">Meso-A2pm-adding enzyme</fullName>
    </alternativeName>
    <alternativeName>
        <fullName evidence="7">Meso-diaminopimelate-adding enzyme</fullName>
    </alternativeName>
    <alternativeName>
        <fullName evidence="7">UDP-MurNAc-L-Ala-D-Glu:meso-diaminopimelate ligase</fullName>
    </alternativeName>
    <alternativeName>
        <fullName evidence="7">UDP-MurNAc-tripeptide synthetase</fullName>
    </alternativeName>
    <alternativeName>
        <fullName evidence="7">UDP-N-acetylmuramyl-tripeptide synthetase</fullName>
    </alternativeName>
</protein>
<feature type="domain" description="Mur ligase N-terminal catalytic" evidence="9">
    <location>
        <begin position="39"/>
        <end position="108"/>
    </location>
</feature>
<dbReference type="Pfam" id="PF08245">
    <property type="entry name" value="Mur_ligase_M"/>
    <property type="match status" value="1"/>
</dbReference>
<comment type="subcellular location">
    <subcellularLocation>
        <location evidence="7 8">Cytoplasm</location>
    </subcellularLocation>
</comment>
<dbReference type="Pfam" id="PF01225">
    <property type="entry name" value="Mur_ligase"/>
    <property type="match status" value="1"/>
</dbReference>
<evidence type="ECO:0000259" key="10">
    <source>
        <dbReference type="Pfam" id="PF02875"/>
    </source>
</evidence>
<comment type="function">
    <text evidence="7">Catalyzes the addition of meso-diaminopimelic acid to the nucleotide precursor UDP-N-acetylmuramoyl-L-alanyl-D-glutamate (UMAG) in the biosynthesis of bacterial cell-wall peptidoglycan.</text>
</comment>
<comment type="similarity">
    <text evidence="1 7">Belongs to the MurCDEF family. MurE subfamily.</text>
</comment>
<feature type="binding site" evidence="7">
    <location>
        <position position="205"/>
    </location>
    <ligand>
        <name>UDP-N-acetyl-alpha-D-muramoyl-L-alanyl-D-glutamate</name>
        <dbReference type="ChEBI" id="CHEBI:83900"/>
    </ligand>
</feature>
<proteinExistence type="inferred from homology"/>
<keyword evidence="7" id="KW-0067">ATP-binding</keyword>
<dbReference type="Gene3D" id="3.40.1190.10">
    <property type="entry name" value="Mur-like, catalytic domain"/>
    <property type="match status" value="1"/>
</dbReference>
<dbReference type="NCBIfam" id="NF001126">
    <property type="entry name" value="PRK00139.1-4"/>
    <property type="match status" value="1"/>
</dbReference>
<dbReference type="RefSeq" id="WP_048379376.1">
    <property type="nucleotide sequence ID" value="NZ_LDYE01000003.1"/>
</dbReference>
<comment type="cofactor">
    <cofactor evidence="7">
        <name>Mg(2+)</name>
        <dbReference type="ChEBI" id="CHEBI:18420"/>
    </cofactor>
</comment>
<dbReference type="InterPro" id="IPR013221">
    <property type="entry name" value="Mur_ligase_cen"/>
</dbReference>
<dbReference type="Gene3D" id="3.90.190.20">
    <property type="entry name" value="Mur ligase, C-terminal domain"/>
    <property type="match status" value="1"/>
</dbReference>
<dbReference type="SUPFAM" id="SSF53244">
    <property type="entry name" value="MurD-like peptide ligases, peptide-binding domain"/>
    <property type="match status" value="1"/>
</dbReference>
<evidence type="ECO:0000259" key="11">
    <source>
        <dbReference type="Pfam" id="PF08245"/>
    </source>
</evidence>
<feature type="binding site" evidence="7">
    <location>
        <begin position="128"/>
        <end position="134"/>
    </location>
    <ligand>
        <name>ATP</name>
        <dbReference type="ChEBI" id="CHEBI:30616"/>
    </ligand>
</feature>
<keyword evidence="7" id="KW-0460">Magnesium</keyword>
<keyword evidence="4 7" id="KW-0573">Peptidoglycan synthesis</keyword>
<organism evidence="12 13">
    <name type="scientific">Corynebacterium renale</name>
    <dbReference type="NCBI Taxonomy" id="1724"/>
    <lineage>
        <taxon>Bacteria</taxon>
        <taxon>Bacillati</taxon>
        <taxon>Actinomycetota</taxon>
        <taxon>Actinomycetes</taxon>
        <taxon>Mycobacteriales</taxon>
        <taxon>Corynebacteriaceae</taxon>
        <taxon>Corynebacterium</taxon>
    </lineage>
</organism>
<keyword evidence="3 7" id="KW-0133">Cell shape</keyword>
<dbReference type="PANTHER" id="PTHR23135">
    <property type="entry name" value="MUR LIGASE FAMILY MEMBER"/>
    <property type="match status" value="1"/>
</dbReference>
<dbReference type="GO" id="GO:0071555">
    <property type="term" value="P:cell wall organization"/>
    <property type="evidence" value="ECO:0007669"/>
    <property type="project" value="UniProtKB-KW"/>
</dbReference>
<keyword evidence="6 7" id="KW-0961">Cell wall biogenesis/degradation</keyword>
<keyword evidence="2 7" id="KW-0132">Cell division</keyword>